<comment type="caution">
    <text evidence="10">The sequence shown here is derived from an EMBL/GenBank/DDBJ whole genome shotgun (WGS) entry which is preliminary data.</text>
</comment>
<feature type="transmembrane region" description="Helical" evidence="9">
    <location>
        <begin position="114"/>
        <end position="136"/>
    </location>
</feature>
<dbReference type="PANTHER" id="PTHR33908:SF11">
    <property type="entry name" value="MEMBRANE PROTEIN"/>
    <property type="match status" value="1"/>
</dbReference>
<keyword evidence="6 9" id="KW-1133">Transmembrane helix</keyword>
<keyword evidence="5 9" id="KW-0812">Transmembrane</keyword>
<evidence type="ECO:0000256" key="7">
    <source>
        <dbReference type="ARBA" id="ARBA00023136"/>
    </source>
</evidence>
<feature type="transmembrane region" description="Helical" evidence="9">
    <location>
        <begin position="219"/>
        <end position="237"/>
    </location>
</feature>
<comment type="subcellular location">
    <subcellularLocation>
        <location evidence="1">Cell membrane</location>
        <topology evidence="1">Multi-pass membrane protein</topology>
    </subcellularLocation>
</comment>
<dbReference type="RefSeq" id="WP_399652675.1">
    <property type="nucleotide sequence ID" value="NZ_JBITYG010000007.1"/>
</dbReference>
<feature type="transmembrane region" description="Helical" evidence="9">
    <location>
        <begin position="365"/>
        <end position="383"/>
    </location>
</feature>
<accession>A0ABW8CAQ6</accession>
<feature type="transmembrane region" description="Helical" evidence="9">
    <location>
        <begin position="395"/>
        <end position="415"/>
    </location>
</feature>
<feature type="region of interest" description="Disordered" evidence="8">
    <location>
        <begin position="1"/>
        <end position="26"/>
    </location>
</feature>
<protein>
    <recommendedName>
        <fullName evidence="12">Integral membrane protein</fullName>
    </recommendedName>
</protein>
<evidence type="ECO:0000256" key="1">
    <source>
        <dbReference type="ARBA" id="ARBA00004651"/>
    </source>
</evidence>
<feature type="transmembrane region" description="Helical" evidence="9">
    <location>
        <begin position="36"/>
        <end position="56"/>
    </location>
</feature>
<sequence length="607" mass="65098">MQLRSAVAPSPVGPPPESQKPPSAGGTAARLVRSSWFWRVAVAAGYVGQVFFRLALVTGENYPTVGPDEHMYLVLSRLLAGGSATEIPSDMVIPGGYPLLISPALRITHDPVQAYHLVLGINALLSCLVLPLAYVALRRLDVPRPVSYVLATMVVMLPPVVFYSQFALADTPLPALVLAWLIGVHGLLSEGSFRRRCGSGILAGGAAGFSMMVHDRGGVVVALTCLVLLVAFVRNWAPRPATAAALSALALMYATQRELAQWLLSRLDGAHPSQVGNAVWQALRNPELYQRTVMRWIGHTWYFVTSTWGMGALGLVVCCACLASTKAPRADRAVAFLTVALLLGVSLAAAAALPTDRRIDTIVNARYLSPLVPPLFLAGTVALHRIKGRRALVRAAVAAIALTVALTAALTVLAGDRFQKLNFILWALPDSTFLSSRWSGDWGVFSVPLTTVTALTVFTATILLRGLLSTRRPLVAMIGVGMALTLFAGWATVTITQQVSRPTLARGYPDATGFMNQARIRPDDRLVLDLGLGWRTRFAMTYMVLDGRVWTRDLAGPDTPPDAADVAVTTVRTPSAPAADSWPKAPAGWHVAVVIPQRNLVVWRRGG</sequence>
<feature type="transmembrane region" description="Helical" evidence="9">
    <location>
        <begin position="474"/>
        <end position="493"/>
    </location>
</feature>
<keyword evidence="11" id="KW-1185">Reference proteome</keyword>
<evidence type="ECO:0000256" key="4">
    <source>
        <dbReference type="ARBA" id="ARBA00022679"/>
    </source>
</evidence>
<feature type="transmembrane region" description="Helical" evidence="9">
    <location>
        <begin position="334"/>
        <end position="353"/>
    </location>
</feature>
<evidence type="ECO:0000256" key="8">
    <source>
        <dbReference type="SAM" id="MobiDB-lite"/>
    </source>
</evidence>
<dbReference type="Proteomes" id="UP001614394">
    <property type="component" value="Unassembled WGS sequence"/>
</dbReference>
<dbReference type="InterPro" id="IPR050297">
    <property type="entry name" value="LipidA_mod_glycosyltrf_83"/>
</dbReference>
<feature type="compositionally biased region" description="Low complexity" evidence="8">
    <location>
        <begin position="1"/>
        <end position="10"/>
    </location>
</feature>
<proteinExistence type="predicted"/>
<keyword evidence="3" id="KW-0328">Glycosyltransferase</keyword>
<keyword evidence="4" id="KW-0808">Transferase</keyword>
<dbReference type="PANTHER" id="PTHR33908">
    <property type="entry name" value="MANNOSYLTRANSFERASE YKCB-RELATED"/>
    <property type="match status" value="1"/>
</dbReference>
<evidence type="ECO:0000256" key="3">
    <source>
        <dbReference type="ARBA" id="ARBA00022676"/>
    </source>
</evidence>
<evidence type="ECO:0000256" key="5">
    <source>
        <dbReference type="ARBA" id="ARBA00022692"/>
    </source>
</evidence>
<evidence type="ECO:0000313" key="10">
    <source>
        <dbReference type="EMBL" id="MFI9103519.1"/>
    </source>
</evidence>
<evidence type="ECO:0000256" key="2">
    <source>
        <dbReference type="ARBA" id="ARBA00022475"/>
    </source>
</evidence>
<gene>
    <name evidence="10" type="ORF">ACIGXA_23635</name>
</gene>
<feature type="transmembrane region" description="Helical" evidence="9">
    <location>
        <begin position="172"/>
        <end position="188"/>
    </location>
</feature>
<organism evidence="10 11">
    <name type="scientific">Streptomyces fildesensis</name>
    <dbReference type="NCBI Taxonomy" id="375757"/>
    <lineage>
        <taxon>Bacteria</taxon>
        <taxon>Bacillati</taxon>
        <taxon>Actinomycetota</taxon>
        <taxon>Actinomycetes</taxon>
        <taxon>Kitasatosporales</taxon>
        <taxon>Streptomycetaceae</taxon>
        <taxon>Streptomyces</taxon>
    </lineage>
</organism>
<feature type="transmembrane region" description="Helical" evidence="9">
    <location>
        <begin position="442"/>
        <end position="467"/>
    </location>
</feature>
<feature type="transmembrane region" description="Helical" evidence="9">
    <location>
        <begin position="301"/>
        <end position="322"/>
    </location>
</feature>
<evidence type="ECO:0000313" key="11">
    <source>
        <dbReference type="Proteomes" id="UP001614394"/>
    </source>
</evidence>
<evidence type="ECO:0008006" key="12">
    <source>
        <dbReference type="Google" id="ProtNLM"/>
    </source>
</evidence>
<keyword evidence="7 9" id="KW-0472">Membrane</keyword>
<evidence type="ECO:0000256" key="9">
    <source>
        <dbReference type="SAM" id="Phobius"/>
    </source>
</evidence>
<evidence type="ECO:0000256" key="6">
    <source>
        <dbReference type="ARBA" id="ARBA00022989"/>
    </source>
</evidence>
<dbReference type="EMBL" id="JBITYG010000007">
    <property type="protein sequence ID" value="MFI9103519.1"/>
    <property type="molecule type" value="Genomic_DNA"/>
</dbReference>
<name>A0ABW8CAQ6_9ACTN</name>
<feature type="transmembrane region" description="Helical" evidence="9">
    <location>
        <begin position="148"/>
        <end position="166"/>
    </location>
</feature>
<keyword evidence="2" id="KW-1003">Cell membrane</keyword>
<reference evidence="10 11" key="1">
    <citation type="submission" date="2024-10" db="EMBL/GenBank/DDBJ databases">
        <title>The Natural Products Discovery Center: Release of the First 8490 Sequenced Strains for Exploring Actinobacteria Biosynthetic Diversity.</title>
        <authorList>
            <person name="Kalkreuter E."/>
            <person name="Kautsar S.A."/>
            <person name="Yang D."/>
            <person name="Bader C.D."/>
            <person name="Teijaro C.N."/>
            <person name="Fluegel L."/>
            <person name="Davis C.M."/>
            <person name="Simpson J.R."/>
            <person name="Lauterbach L."/>
            <person name="Steele A.D."/>
            <person name="Gui C."/>
            <person name="Meng S."/>
            <person name="Li G."/>
            <person name="Viehrig K."/>
            <person name="Ye F."/>
            <person name="Su P."/>
            <person name="Kiefer A.F."/>
            <person name="Nichols A."/>
            <person name="Cepeda A.J."/>
            <person name="Yan W."/>
            <person name="Fan B."/>
            <person name="Jiang Y."/>
            <person name="Adhikari A."/>
            <person name="Zheng C.-J."/>
            <person name="Schuster L."/>
            <person name="Cowan T.M."/>
            <person name="Smanski M.J."/>
            <person name="Chevrette M.G."/>
            <person name="De Carvalho L.P.S."/>
            <person name="Shen B."/>
        </authorList>
    </citation>
    <scope>NUCLEOTIDE SEQUENCE [LARGE SCALE GENOMIC DNA]</scope>
    <source>
        <strain evidence="10 11">NPDC053399</strain>
    </source>
</reference>